<feature type="domain" description="FAD-binding FR-type" evidence="13">
    <location>
        <begin position="1"/>
        <end position="87"/>
    </location>
</feature>
<keyword evidence="3 11" id="KW-0285">Flavoprotein</keyword>
<feature type="binding site" evidence="11 12">
    <location>
        <position position="218"/>
    </location>
    <ligand>
        <name>[2Fe-2S] cluster</name>
        <dbReference type="ChEBI" id="CHEBI:190135"/>
    </ligand>
</feature>
<keyword evidence="6 11" id="KW-0274">FAD</keyword>
<keyword evidence="2 11" id="KW-0813">Transport</keyword>
<comment type="cofactor">
    <cofactor evidence="12">
        <name>[2Fe-2S] cluster</name>
        <dbReference type="ChEBI" id="CHEBI:190135"/>
    </cofactor>
    <text evidence="12">Binds 1 [2Fe-2S] cluster per subunit.</text>
</comment>
<accession>W8P2K2</accession>
<dbReference type="Gene3D" id="2.40.30.10">
    <property type="entry name" value="Translation factors"/>
    <property type="match status" value="1"/>
</dbReference>
<evidence type="ECO:0000259" key="13">
    <source>
        <dbReference type="PROSITE" id="PS51384"/>
    </source>
</evidence>
<proteinExistence type="inferred from homology"/>
<dbReference type="GeneID" id="24958112"/>
<dbReference type="PRINTS" id="PR00409">
    <property type="entry name" value="PHDIOXRDTASE"/>
</dbReference>
<dbReference type="HAMAP" id="MF_01211">
    <property type="entry name" value="DHODB_Fe_S_bind"/>
    <property type="match status" value="1"/>
</dbReference>
<dbReference type="GO" id="GO:0050660">
    <property type="term" value="F:flavin adenine dinucleotide binding"/>
    <property type="evidence" value="ECO:0007669"/>
    <property type="project" value="InterPro"/>
</dbReference>
<keyword evidence="8 11" id="KW-0249">Electron transport</keyword>
<evidence type="ECO:0000256" key="4">
    <source>
        <dbReference type="ARBA" id="ARBA00022714"/>
    </source>
</evidence>
<dbReference type="InterPro" id="IPR017927">
    <property type="entry name" value="FAD-bd_FR_type"/>
</dbReference>
<dbReference type="GO" id="GO:0051537">
    <property type="term" value="F:2 iron, 2 sulfur cluster binding"/>
    <property type="evidence" value="ECO:0007669"/>
    <property type="project" value="UniProtKB-KW"/>
</dbReference>
<evidence type="ECO:0000256" key="7">
    <source>
        <dbReference type="ARBA" id="ARBA00022975"/>
    </source>
</evidence>
<dbReference type="RefSeq" id="WP_042691209.1">
    <property type="nucleotide sequence ID" value="NZ_CP007264.1"/>
</dbReference>
<evidence type="ECO:0000256" key="8">
    <source>
        <dbReference type="ARBA" id="ARBA00022982"/>
    </source>
</evidence>
<dbReference type="Pfam" id="PF10418">
    <property type="entry name" value="DHODB_Fe-S_bind"/>
    <property type="match status" value="1"/>
</dbReference>
<keyword evidence="7 11" id="KW-0665">Pyrimidine biosynthesis</keyword>
<comment type="pathway">
    <text evidence="11">Pyrimidine metabolism; UMP biosynthesis via de novo pathway; orotate from (S)-dihydroorotate (NAD(+) route): step 1/1.</text>
</comment>
<dbReference type="GO" id="GO:0009055">
    <property type="term" value="F:electron transfer activity"/>
    <property type="evidence" value="ECO:0007669"/>
    <property type="project" value="UniProtKB-UniRule"/>
</dbReference>
<dbReference type="HOGENOM" id="CLU_003827_1_1_2"/>
<dbReference type="InterPro" id="IPR050353">
    <property type="entry name" value="PyrK_electron_transfer"/>
</dbReference>
<evidence type="ECO:0000256" key="2">
    <source>
        <dbReference type="ARBA" id="ARBA00022448"/>
    </source>
</evidence>
<keyword evidence="10 11" id="KW-0411">Iron-sulfur</keyword>
<comment type="similarity">
    <text evidence="1 11">Belongs to the PyrK family.</text>
</comment>
<name>W8P2K2_9EURY</name>
<keyword evidence="15" id="KW-1185">Reference proteome</keyword>
<dbReference type="InterPro" id="IPR012165">
    <property type="entry name" value="Cyt_c3_hydrogenase_gsu"/>
</dbReference>
<feature type="binding site" evidence="11 12">
    <location>
        <position position="210"/>
    </location>
    <ligand>
        <name>[2Fe-2S] cluster</name>
        <dbReference type="ChEBI" id="CHEBI:190135"/>
    </ligand>
</feature>
<dbReference type="GO" id="GO:0046872">
    <property type="term" value="F:metal ion binding"/>
    <property type="evidence" value="ECO:0007669"/>
    <property type="project" value="UniProtKB-KW"/>
</dbReference>
<dbReference type="Gene3D" id="2.10.240.10">
    <property type="entry name" value="Dihydroorotate dehydrogenase, electron transfer subunit"/>
    <property type="match status" value="1"/>
</dbReference>
<reference evidence="14 15" key="1">
    <citation type="submission" date="2014-02" db="EMBL/GenBank/DDBJ databases">
        <title>Genome Sequence of an Hyperthermophilic Archaeon, Thermococcus nautili 30-1, producing viral vesicles.</title>
        <authorList>
            <person name="Oberto J."/>
            <person name="Gaudin M."/>
            <person name="Cossu M."/>
            <person name="Gorlas A."/>
            <person name="Slesarev A."/>
            <person name="Marguet E."/>
            <person name="Forterre P."/>
        </authorList>
    </citation>
    <scope>NUCLEOTIDE SEQUENCE [LARGE SCALE GENOMIC DNA]</scope>
    <source>
        <strain evidence="14 15">30-1</strain>
    </source>
</reference>
<protein>
    <recommendedName>
        <fullName evidence="11">Probable dihydroorotate dehydrogenase B (NAD(+)), electron transfer subunit</fullName>
    </recommendedName>
    <alternativeName>
        <fullName evidence="11">Dihydroorotate oxidase B, electron transfer subunit</fullName>
    </alternativeName>
</protein>
<evidence type="ECO:0000256" key="6">
    <source>
        <dbReference type="ARBA" id="ARBA00022827"/>
    </source>
</evidence>
<evidence type="ECO:0000256" key="12">
    <source>
        <dbReference type="PIRSR" id="PIRSR006816-2"/>
    </source>
</evidence>
<dbReference type="AlphaFoldDB" id="W8P2K2"/>
<evidence type="ECO:0000256" key="10">
    <source>
        <dbReference type="ARBA" id="ARBA00023014"/>
    </source>
</evidence>
<gene>
    <name evidence="11" type="primary">pyrK</name>
    <name evidence="14" type="ORF">BD01_1415</name>
</gene>
<feature type="binding site" evidence="11 12">
    <location>
        <position position="207"/>
    </location>
    <ligand>
        <name>[2Fe-2S] cluster</name>
        <dbReference type="ChEBI" id="CHEBI:190135"/>
    </ligand>
</feature>
<dbReference type="SUPFAM" id="SSF52343">
    <property type="entry name" value="Ferredoxin reductase-like, C-terminal NADP-linked domain"/>
    <property type="match status" value="1"/>
</dbReference>
<dbReference type="Gene3D" id="3.40.50.80">
    <property type="entry name" value="Nucleotide-binding domain of ferredoxin-NADP reductase (FNR) module"/>
    <property type="match status" value="1"/>
</dbReference>
<comment type="cofactor">
    <cofactor evidence="11">
        <name>[2Fe-2S] cluster</name>
        <dbReference type="ChEBI" id="CHEBI:190135"/>
    </cofactor>
    <text evidence="11">Binds 1 [2Fe-2S] cluster per subunit.</text>
</comment>
<keyword evidence="5 11" id="KW-0479">Metal-binding</keyword>
<evidence type="ECO:0000256" key="11">
    <source>
        <dbReference type="HAMAP-Rule" id="MF_01211"/>
    </source>
</evidence>
<dbReference type="GO" id="GO:0044205">
    <property type="term" value="P:'de novo' UMP biosynthetic process"/>
    <property type="evidence" value="ECO:0007669"/>
    <property type="project" value="UniProtKB-UniRule"/>
</dbReference>
<evidence type="ECO:0000313" key="14">
    <source>
        <dbReference type="EMBL" id="AHL23026.1"/>
    </source>
</evidence>
<keyword evidence="4 11" id="KW-0001">2Fe-2S</keyword>
<dbReference type="InterPro" id="IPR019480">
    <property type="entry name" value="Dihydroorotate_DH_Fe-S-bd"/>
</dbReference>
<comment type="function">
    <text evidence="11">Responsible for channeling the electrons from the oxidation of dihydroorotate from the FMN redox center in the PyrD type B subunit to the ultimate electron acceptor NAD(+).</text>
</comment>
<dbReference type="PROSITE" id="PS51384">
    <property type="entry name" value="FAD_FR"/>
    <property type="match status" value="1"/>
</dbReference>
<evidence type="ECO:0000256" key="3">
    <source>
        <dbReference type="ARBA" id="ARBA00022630"/>
    </source>
</evidence>
<dbReference type="InterPro" id="IPR023455">
    <property type="entry name" value="Dihydroorotate_DHASE_ETsu"/>
</dbReference>
<dbReference type="InterPro" id="IPR039261">
    <property type="entry name" value="FNR_nucleotide-bd"/>
</dbReference>
<dbReference type="KEGG" id="tnu:BD01_1415"/>
<organism evidence="14 15">
    <name type="scientific">Thermococcus nautili</name>
    <dbReference type="NCBI Taxonomy" id="195522"/>
    <lineage>
        <taxon>Archaea</taxon>
        <taxon>Methanobacteriati</taxon>
        <taxon>Methanobacteriota</taxon>
        <taxon>Thermococci</taxon>
        <taxon>Thermococcales</taxon>
        <taxon>Thermococcaceae</taxon>
        <taxon>Thermococcus</taxon>
    </lineage>
</organism>
<dbReference type="InterPro" id="IPR017938">
    <property type="entry name" value="Riboflavin_synthase-like_b-brl"/>
</dbReference>
<dbReference type="InterPro" id="IPR001433">
    <property type="entry name" value="OxRdtase_FAD/NAD-bd"/>
</dbReference>
<dbReference type="PIRSF" id="PIRSF006816">
    <property type="entry name" value="Cyc3_hyd_g"/>
    <property type="match status" value="1"/>
</dbReference>
<dbReference type="Pfam" id="PF00175">
    <property type="entry name" value="NAD_binding_1"/>
    <property type="match status" value="1"/>
</dbReference>
<dbReference type="PANTHER" id="PTHR43513">
    <property type="entry name" value="DIHYDROOROTATE DEHYDROGENASE B (NAD(+)), ELECTRON TRANSFER SUBUNIT"/>
    <property type="match status" value="1"/>
</dbReference>
<comment type="cofactor">
    <cofactor evidence="11">
        <name>FAD</name>
        <dbReference type="ChEBI" id="CHEBI:57692"/>
    </cofactor>
    <text evidence="11">Binds 1 FAD per subunit.</text>
</comment>
<dbReference type="STRING" id="195522.BD01_1415"/>
<dbReference type="NCBIfam" id="NF000796">
    <property type="entry name" value="PRK00054.1-1"/>
    <property type="match status" value="1"/>
</dbReference>
<evidence type="ECO:0000256" key="9">
    <source>
        <dbReference type="ARBA" id="ARBA00023004"/>
    </source>
</evidence>
<evidence type="ECO:0000256" key="5">
    <source>
        <dbReference type="ARBA" id="ARBA00022723"/>
    </source>
</evidence>
<dbReference type="Proteomes" id="UP000019434">
    <property type="component" value="Chromosome"/>
</dbReference>
<dbReference type="PANTHER" id="PTHR43513:SF3">
    <property type="entry name" value="DIHYDROOROTATE DEHYDROGENASE B (NAD(+)), ELECTRON TRANSFER SUBUNIT-RELATED"/>
    <property type="match status" value="1"/>
</dbReference>
<sequence length="233" mass="25904">MYSVVELRETWDVAKDVRAFRLSKGFDFTPGQFVMVWLPGVGEKPFSLAWKDLLVVKRVGPFTSKLFELSEGERLWVRGPYGRGFERKWKRVALVAGGIGIPPLYALARAWGKDFEGVTLIYGARSKEELALLDIEDYVDEVVITTDDGSAGRRGFPTDVLAERKGEFDGVYACGPEPMLKAVLRVMDYGNVQVSAERYMKCGIGVCGSCNLGKYLVCRDGPVFDGVQLRGLL</sequence>
<dbReference type="GO" id="GO:0016491">
    <property type="term" value="F:oxidoreductase activity"/>
    <property type="evidence" value="ECO:0007669"/>
    <property type="project" value="InterPro"/>
</dbReference>
<comment type="subunit">
    <text evidence="11">Heterotetramer of 2 PyrK and 2 PyrD type B subunits.</text>
</comment>
<keyword evidence="9 11" id="KW-0408">Iron</keyword>
<dbReference type="InterPro" id="IPR037117">
    <property type="entry name" value="Dihydroorotate_DH_ele_sf"/>
</dbReference>
<dbReference type="eggNOG" id="arCOG02199">
    <property type="taxonomic scope" value="Archaea"/>
</dbReference>
<evidence type="ECO:0000313" key="15">
    <source>
        <dbReference type="Proteomes" id="UP000019434"/>
    </source>
</evidence>
<evidence type="ECO:0000256" key="1">
    <source>
        <dbReference type="ARBA" id="ARBA00006422"/>
    </source>
</evidence>
<dbReference type="OrthoDB" id="35401at2157"/>
<feature type="binding site" evidence="11 12">
    <location>
        <position position="202"/>
    </location>
    <ligand>
        <name>[2Fe-2S] cluster</name>
        <dbReference type="ChEBI" id="CHEBI:190135"/>
    </ligand>
</feature>
<dbReference type="SUPFAM" id="SSF63380">
    <property type="entry name" value="Riboflavin synthase domain-like"/>
    <property type="match status" value="1"/>
</dbReference>
<dbReference type="EMBL" id="CP007264">
    <property type="protein sequence ID" value="AHL23026.1"/>
    <property type="molecule type" value="Genomic_DNA"/>
</dbReference>
<dbReference type="UniPathway" id="UPA00070">
    <property type="reaction ID" value="UER00945"/>
</dbReference>